<gene>
    <name evidence="2" type="ORF">FRACA_1140021</name>
</gene>
<reference evidence="2 3" key="1">
    <citation type="submission" date="2017-06" db="EMBL/GenBank/DDBJ databases">
        <authorList>
            <person name="Kim H.J."/>
            <person name="Triplett B.A."/>
        </authorList>
    </citation>
    <scope>NUCLEOTIDE SEQUENCE [LARGE SCALE GENOMIC DNA]</scope>
    <source>
        <strain evidence="2">FRACA_ARgP5</strain>
    </source>
</reference>
<feature type="compositionally biased region" description="Low complexity" evidence="1">
    <location>
        <begin position="1"/>
        <end position="21"/>
    </location>
</feature>
<dbReference type="Proteomes" id="UP000234331">
    <property type="component" value="Unassembled WGS sequence"/>
</dbReference>
<organism evidence="2 3">
    <name type="scientific">Frankia canadensis</name>
    <dbReference type="NCBI Taxonomy" id="1836972"/>
    <lineage>
        <taxon>Bacteria</taxon>
        <taxon>Bacillati</taxon>
        <taxon>Actinomycetota</taxon>
        <taxon>Actinomycetes</taxon>
        <taxon>Frankiales</taxon>
        <taxon>Frankiaceae</taxon>
        <taxon>Frankia</taxon>
    </lineage>
</organism>
<feature type="compositionally biased region" description="Basic and acidic residues" evidence="1">
    <location>
        <begin position="122"/>
        <end position="133"/>
    </location>
</feature>
<dbReference type="AlphaFoldDB" id="A0A2I2KJM6"/>
<keyword evidence="3" id="KW-1185">Reference proteome</keyword>
<evidence type="ECO:0000313" key="2">
    <source>
        <dbReference type="EMBL" id="SNQ45847.1"/>
    </source>
</evidence>
<accession>A0A2I2KJM6</accession>
<dbReference type="EMBL" id="FZMO01000018">
    <property type="protein sequence ID" value="SNQ45847.1"/>
    <property type="molecule type" value="Genomic_DNA"/>
</dbReference>
<proteinExistence type="predicted"/>
<feature type="region of interest" description="Disordered" evidence="1">
    <location>
        <begin position="100"/>
        <end position="194"/>
    </location>
</feature>
<protein>
    <submittedName>
        <fullName evidence="2">Uncharacterized protein</fullName>
    </submittedName>
</protein>
<evidence type="ECO:0000313" key="3">
    <source>
        <dbReference type="Proteomes" id="UP000234331"/>
    </source>
</evidence>
<feature type="region of interest" description="Disordered" evidence="1">
    <location>
        <begin position="1"/>
        <end position="58"/>
    </location>
</feature>
<sequence>MSRAPAPARPSSSGAATATPPVGRTPVACPLRDWAGGSAGRVTAGTEPDPAPRRPEAATFVRAPFMPAAFMPAAFVPAAPAPAAGGGEPAAGAFALGGVAARSAATDRGWAPARGGTLADPARPDPARPELARPDPAWPEPSRPDPARDAPSAEGTGRDGALDSRPPDVDVTPSVGRRVRRDLRGTSTSMREPVLGRPSAPVWCEGFGHSRRSAPGRTCVRIAAGCRGRSDTAGNGRRAFPREANRQVACARSVRDCLADVKGVGLRWPGSGSGVRRVRANQSGHAQQPTGLLRLEVEGRYRR</sequence>
<evidence type="ECO:0000256" key="1">
    <source>
        <dbReference type="SAM" id="MobiDB-lite"/>
    </source>
</evidence>
<name>A0A2I2KJM6_9ACTN</name>
<feature type="compositionally biased region" description="Basic and acidic residues" evidence="1">
    <location>
        <begin position="156"/>
        <end position="168"/>
    </location>
</feature>